<accession>A0ABX0K187</accession>
<organism evidence="1 2">
    <name type="scientific">Acetobacter conturbans</name>
    <dbReference type="NCBI Taxonomy" id="1737472"/>
    <lineage>
        <taxon>Bacteria</taxon>
        <taxon>Pseudomonadati</taxon>
        <taxon>Pseudomonadota</taxon>
        <taxon>Alphaproteobacteria</taxon>
        <taxon>Acetobacterales</taxon>
        <taxon>Acetobacteraceae</taxon>
        <taxon>Acetobacter</taxon>
    </lineage>
</organism>
<evidence type="ECO:0000313" key="2">
    <source>
        <dbReference type="Proteomes" id="UP000631653"/>
    </source>
</evidence>
<comment type="caution">
    <text evidence="1">The sequence shown here is derived from an EMBL/GenBank/DDBJ whole genome shotgun (WGS) entry which is preliminary data.</text>
</comment>
<evidence type="ECO:0000313" key="1">
    <source>
        <dbReference type="EMBL" id="NHN88453.1"/>
    </source>
</evidence>
<dbReference type="RefSeq" id="WP_173569732.1">
    <property type="nucleotide sequence ID" value="NZ_WOSY01000005.1"/>
</dbReference>
<evidence type="ECO:0008006" key="3">
    <source>
        <dbReference type="Google" id="ProtNLM"/>
    </source>
</evidence>
<reference evidence="1 2" key="1">
    <citation type="journal article" date="2020" name="Int. J. Syst. Evol. Microbiol.">
        <title>Novel acetic acid bacteria from cider fermentations: Acetobacter conturbans sp. nov. and Acetobacter fallax sp. nov.</title>
        <authorList>
            <person name="Sombolestani A.S."/>
            <person name="Cleenwerck I."/>
            <person name="Cnockaert M."/>
            <person name="Borremans W."/>
            <person name="Wieme A.D."/>
            <person name="De Vuyst L."/>
            <person name="Vandamme P."/>
        </authorList>
    </citation>
    <scope>NUCLEOTIDE SEQUENCE [LARGE SCALE GENOMIC DNA]</scope>
    <source>
        <strain evidence="1 2">LMG 1627</strain>
    </source>
</reference>
<protein>
    <recommendedName>
        <fullName evidence="3">Lipoprotein</fullName>
    </recommendedName>
</protein>
<keyword evidence="2" id="KW-1185">Reference proteome</keyword>
<proteinExistence type="predicted"/>
<dbReference type="EMBL" id="WOSY01000005">
    <property type="protein sequence ID" value="NHN88453.1"/>
    <property type="molecule type" value="Genomic_DNA"/>
</dbReference>
<sequence>MLKPGFCVVLLGATLGLSGCGYFDSRSAHKAQFTMIGMTSNDLQSCAGTPDKVTKLNATTDLYQYSNKPSATGAFSINPFGMGQTSYNGTGSSCTALFRVDHGQVTEVHYTGDNDKTIGHEGICEPIIRGCIRQPEATMRPVNNGVFGPVSGFHSPAVPAQSQSAVWNGPAADLPALKTPATGAAAASAASSAATSAASPATAVITTRGAAATTTTGQ</sequence>
<dbReference type="Proteomes" id="UP000631653">
    <property type="component" value="Unassembled WGS sequence"/>
</dbReference>
<name>A0ABX0K187_9PROT</name>
<dbReference type="PROSITE" id="PS51257">
    <property type="entry name" value="PROKAR_LIPOPROTEIN"/>
    <property type="match status" value="1"/>
</dbReference>
<gene>
    <name evidence="1" type="ORF">GOB81_07395</name>
</gene>